<dbReference type="SUPFAM" id="SSF54637">
    <property type="entry name" value="Thioesterase/thiol ester dehydrase-isomerase"/>
    <property type="match status" value="1"/>
</dbReference>
<dbReference type="Pfam" id="PF03061">
    <property type="entry name" value="4HBT"/>
    <property type="match status" value="1"/>
</dbReference>
<reference evidence="2 3" key="1">
    <citation type="journal article" date="2021" name="Sci. Rep.">
        <title>The distribution of antibiotic resistance genes in chicken gut microbiota commensals.</title>
        <authorList>
            <person name="Juricova H."/>
            <person name="Matiasovicova J."/>
            <person name="Kubasova T."/>
            <person name="Cejkova D."/>
            <person name="Rychlik I."/>
        </authorList>
    </citation>
    <scope>NUCLEOTIDE SEQUENCE [LARGE SCALE GENOMIC DNA]</scope>
    <source>
        <strain evidence="2 3">An819</strain>
    </source>
</reference>
<sequence length="161" mass="18203">MRKINNPWLSKPGYDCFGCCPDNPLGVKMEFYEDGDSVVCFWKPQAHYQGWIDTLHGGIQATLIDECASWVVFRRLQTTGVTTKLEVRYRKSIMTTEEQITIRATLSEMRRNMALIHVEIANSKGELCTEGEATYFTFPPEKAREMGFTSCDADGDGVTAE</sequence>
<dbReference type="Gene3D" id="3.10.129.10">
    <property type="entry name" value="Hotdog Thioesterase"/>
    <property type="match status" value="1"/>
</dbReference>
<feature type="domain" description="Thioesterase" evidence="1">
    <location>
        <begin position="54"/>
        <end position="128"/>
    </location>
</feature>
<organism evidence="2 3">
    <name type="scientific">Marseilla massiliensis</name>
    <dbReference type="NCBI Taxonomy" id="1841864"/>
    <lineage>
        <taxon>Bacteria</taxon>
        <taxon>Pseudomonadati</taxon>
        <taxon>Bacteroidota</taxon>
        <taxon>Bacteroidia</taxon>
        <taxon>Bacteroidales</taxon>
        <taxon>Prevotellaceae</taxon>
        <taxon>Marseilla</taxon>
    </lineage>
</organism>
<name>A0A939B424_9BACT</name>
<dbReference type="EMBL" id="JACJJL010000005">
    <property type="protein sequence ID" value="MBM6660999.1"/>
    <property type="molecule type" value="Genomic_DNA"/>
</dbReference>
<protein>
    <submittedName>
        <fullName evidence="2">PaaI family thioesterase</fullName>
    </submittedName>
</protein>
<dbReference type="InterPro" id="IPR052061">
    <property type="entry name" value="PTE-AB_protein"/>
</dbReference>
<dbReference type="PANTHER" id="PTHR47260">
    <property type="entry name" value="UPF0644 PROTEIN PB2B4.06"/>
    <property type="match status" value="1"/>
</dbReference>
<dbReference type="PANTHER" id="PTHR47260:SF3">
    <property type="entry name" value="THIOESTERASE FAMILY PROTEIN (AFU_ORTHOLOGUE AFUA_7G03960)"/>
    <property type="match status" value="1"/>
</dbReference>
<dbReference type="GO" id="GO:0016790">
    <property type="term" value="F:thiolester hydrolase activity"/>
    <property type="evidence" value="ECO:0007669"/>
    <property type="project" value="UniProtKB-ARBA"/>
</dbReference>
<evidence type="ECO:0000259" key="1">
    <source>
        <dbReference type="Pfam" id="PF03061"/>
    </source>
</evidence>
<evidence type="ECO:0000313" key="3">
    <source>
        <dbReference type="Proteomes" id="UP000764045"/>
    </source>
</evidence>
<proteinExistence type="predicted"/>
<dbReference type="InterPro" id="IPR006683">
    <property type="entry name" value="Thioestr_dom"/>
</dbReference>
<dbReference type="Proteomes" id="UP000764045">
    <property type="component" value="Unassembled WGS sequence"/>
</dbReference>
<dbReference type="RefSeq" id="WP_205108301.1">
    <property type="nucleotide sequence ID" value="NZ_CAWUJD010000001.1"/>
</dbReference>
<comment type="caution">
    <text evidence="2">The sequence shown here is derived from an EMBL/GenBank/DDBJ whole genome shotgun (WGS) entry which is preliminary data.</text>
</comment>
<dbReference type="InterPro" id="IPR029069">
    <property type="entry name" value="HotDog_dom_sf"/>
</dbReference>
<accession>A0A939B424</accession>
<dbReference type="AlphaFoldDB" id="A0A939B424"/>
<gene>
    <name evidence="2" type="ORF">H6B30_04380</name>
</gene>
<keyword evidence="3" id="KW-1185">Reference proteome</keyword>
<evidence type="ECO:0000313" key="2">
    <source>
        <dbReference type="EMBL" id="MBM6660999.1"/>
    </source>
</evidence>
<dbReference type="CDD" id="cd03443">
    <property type="entry name" value="PaaI_thioesterase"/>
    <property type="match status" value="1"/>
</dbReference>